<comment type="caution">
    <text evidence="1">The sequence shown here is derived from an EMBL/GenBank/DDBJ whole genome shotgun (WGS) entry which is preliminary data.</text>
</comment>
<accession>A0ACC3YGJ2</accession>
<proteinExistence type="predicted"/>
<evidence type="ECO:0000313" key="1">
    <source>
        <dbReference type="EMBL" id="KAL0931000.1"/>
    </source>
</evidence>
<reference evidence="1 2" key="1">
    <citation type="journal article" date="2020" name="Phytopathology">
        <title>Genome Sequence Resources of Colletotrichum truncatum, C. plurivorum, C. musicola, and C. sojae: Four Species Pathogenic to Soybean (Glycine max).</title>
        <authorList>
            <person name="Rogerio F."/>
            <person name="Boufleur T.R."/>
            <person name="Ciampi-Guillardi M."/>
            <person name="Sukno S.A."/>
            <person name="Thon M.R."/>
            <person name="Massola Junior N.S."/>
            <person name="Baroncelli R."/>
        </authorList>
    </citation>
    <scope>NUCLEOTIDE SEQUENCE [LARGE SCALE GENOMIC DNA]</scope>
    <source>
        <strain evidence="1 2">CMES1059</strain>
    </source>
</reference>
<keyword evidence="2" id="KW-1185">Reference proteome</keyword>
<organism evidence="1 2">
    <name type="scientific">Colletotrichum truncatum</name>
    <name type="common">Anthracnose fungus</name>
    <name type="synonym">Colletotrichum capsici</name>
    <dbReference type="NCBI Taxonomy" id="5467"/>
    <lineage>
        <taxon>Eukaryota</taxon>
        <taxon>Fungi</taxon>
        <taxon>Dikarya</taxon>
        <taxon>Ascomycota</taxon>
        <taxon>Pezizomycotina</taxon>
        <taxon>Sordariomycetes</taxon>
        <taxon>Hypocreomycetidae</taxon>
        <taxon>Glomerellales</taxon>
        <taxon>Glomerellaceae</taxon>
        <taxon>Colletotrichum</taxon>
        <taxon>Colletotrichum truncatum species complex</taxon>
    </lineage>
</organism>
<evidence type="ECO:0000313" key="2">
    <source>
        <dbReference type="Proteomes" id="UP000805649"/>
    </source>
</evidence>
<gene>
    <name evidence="1" type="ORF">CTRU02_213735</name>
</gene>
<name>A0ACC3YGJ2_COLTU</name>
<dbReference type="EMBL" id="VUJX02000010">
    <property type="protein sequence ID" value="KAL0931000.1"/>
    <property type="molecule type" value="Genomic_DNA"/>
</dbReference>
<protein>
    <submittedName>
        <fullName evidence="1">Uncharacterized protein</fullName>
    </submittedName>
</protein>
<dbReference type="Proteomes" id="UP000805649">
    <property type="component" value="Unassembled WGS sequence"/>
</dbReference>
<sequence length="159" mass="16974">MAPPATNPESFPPPLGSWATQHGLRRSARVHHQKFGNKEMPMPLQSTNDFSNHVASGAESNSGHSQATHGDVADHRAQLTQEGESSSSRPASRSTKRGSASPSVDDKDNKSGRSTPDTDTDADADKKVKYRCANCGNCGTINNTINGGDVKQYFGSCHH</sequence>